<dbReference type="Pfam" id="PF00353">
    <property type="entry name" value="HemolysinCabind"/>
    <property type="match status" value="1"/>
</dbReference>
<name>A0A0H1R324_9HYPH</name>
<evidence type="ECO:0000313" key="2">
    <source>
        <dbReference type="Proteomes" id="UP000035489"/>
    </source>
</evidence>
<sequence length="90" mass="9751">MLGSDKANKITANSGKNMLVGNEGNDTIDGDLGEDVFWTCSGSACEAQLFATFKEGTFISHKDLFIIQGLLQMLMAASPPAMFLSRLDFR</sequence>
<dbReference type="Gene3D" id="2.150.10.10">
    <property type="entry name" value="Serralysin-like metalloprotease, C-terminal"/>
    <property type="match status" value="1"/>
</dbReference>
<dbReference type="InterPro" id="IPR001343">
    <property type="entry name" value="Hemolysn_Ca-bd"/>
</dbReference>
<dbReference type="GO" id="GO:0005509">
    <property type="term" value="F:calcium ion binding"/>
    <property type="evidence" value="ECO:0007669"/>
    <property type="project" value="InterPro"/>
</dbReference>
<dbReference type="InterPro" id="IPR011049">
    <property type="entry name" value="Serralysin-like_metalloprot_C"/>
</dbReference>
<dbReference type="SUPFAM" id="SSF51120">
    <property type="entry name" value="beta-Roll"/>
    <property type="match status" value="1"/>
</dbReference>
<dbReference type="Proteomes" id="UP000035489">
    <property type="component" value="Unassembled WGS sequence"/>
</dbReference>
<keyword evidence="2" id="KW-1185">Reference proteome</keyword>
<accession>A0A0H1R324</accession>
<dbReference type="EMBL" id="LCYG01000144">
    <property type="protein sequence ID" value="KLK89518.1"/>
    <property type="molecule type" value="Genomic_DNA"/>
</dbReference>
<protein>
    <recommendedName>
        <fullName evidence="3">Peptidase M10 serralysin C-terminal domain-containing protein</fullName>
    </recommendedName>
</protein>
<organism evidence="1 2">
    <name type="scientific">Microvirga vignae</name>
    <dbReference type="NCBI Taxonomy" id="1225564"/>
    <lineage>
        <taxon>Bacteria</taxon>
        <taxon>Pseudomonadati</taxon>
        <taxon>Pseudomonadota</taxon>
        <taxon>Alphaproteobacteria</taxon>
        <taxon>Hyphomicrobiales</taxon>
        <taxon>Methylobacteriaceae</taxon>
        <taxon>Microvirga</taxon>
    </lineage>
</organism>
<dbReference type="AlphaFoldDB" id="A0A0H1R324"/>
<comment type="caution">
    <text evidence="1">The sequence shown here is derived from an EMBL/GenBank/DDBJ whole genome shotgun (WGS) entry which is preliminary data.</text>
</comment>
<gene>
    <name evidence="1" type="ORF">AA309_30880</name>
</gene>
<dbReference type="RefSeq" id="WP_047192863.1">
    <property type="nucleotide sequence ID" value="NZ_LCYG01000144.1"/>
</dbReference>
<proteinExistence type="predicted"/>
<evidence type="ECO:0008006" key="3">
    <source>
        <dbReference type="Google" id="ProtNLM"/>
    </source>
</evidence>
<evidence type="ECO:0000313" key="1">
    <source>
        <dbReference type="EMBL" id="KLK89518.1"/>
    </source>
</evidence>
<reference evidence="1 2" key="1">
    <citation type="submission" date="2015-05" db="EMBL/GenBank/DDBJ databases">
        <title>Draft genome sequence of Microvirga vignae strain BR3299, a novel nitrogen fixing bacteria isolated from Brazil semi-aired region.</title>
        <authorList>
            <person name="Zilli J.E."/>
            <person name="Passos S.R."/>
            <person name="Leite J."/>
            <person name="Baldani J.I."/>
            <person name="Xavier G.R."/>
            <person name="Rumjaneck N.G."/>
            <person name="Simoes-Araujo J.L."/>
        </authorList>
    </citation>
    <scope>NUCLEOTIDE SEQUENCE [LARGE SCALE GENOMIC DNA]</scope>
    <source>
        <strain evidence="1 2">BR3299</strain>
    </source>
</reference>